<evidence type="ECO:0000256" key="5">
    <source>
        <dbReference type="SAM" id="Phobius"/>
    </source>
</evidence>
<dbReference type="CDD" id="cd18989">
    <property type="entry name" value="LGIC_ECD_cation"/>
    <property type="match status" value="1"/>
</dbReference>
<keyword evidence="3 5" id="KW-1133">Transmembrane helix</keyword>
<feature type="domain" description="Neurotransmitter-gated ion-channel transmembrane" evidence="8">
    <location>
        <begin position="244"/>
        <end position="349"/>
    </location>
</feature>
<feature type="chain" id="PRO_5034371694" evidence="6">
    <location>
        <begin position="25"/>
        <end position="401"/>
    </location>
</feature>
<keyword evidence="6" id="KW-0732">Signal</keyword>
<dbReference type="InterPro" id="IPR006201">
    <property type="entry name" value="Neur_channel"/>
</dbReference>
<accession>A0A8B8DVQ7</accession>
<dbReference type="SUPFAM" id="SSF90112">
    <property type="entry name" value="Neurotransmitter-gated ion-channel transmembrane pore"/>
    <property type="match status" value="1"/>
</dbReference>
<dbReference type="GO" id="GO:0016020">
    <property type="term" value="C:membrane"/>
    <property type="evidence" value="ECO:0007669"/>
    <property type="project" value="UniProtKB-SubCell"/>
</dbReference>
<dbReference type="Gene3D" id="1.20.58.390">
    <property type="entry name" value="Neurotransmitter-gated ion-channel transmembrane domain"/>
    <property type="match status" value="1"/>
</dbReference>
<dbReference type="AlphaFoldDB" id="A0A8B8DVQ7"/>
<gene>
    <name evidence="10" type="primary">LOC111129566</name>
</gene>
<feature type="transmembrane region" description="Helical" evidence="5">
    <location>
        <begin position="238"/>
        <end position="262"/>
    </location>
</feature>
<reference evidence="10" key="1">
    <citation type="submission" date="2025-08" db="UniProtKB">
        <authorList>
            <consortium name="RefSeq"/>
        </authorList>
    </citation>
    <scope>IDENTIFICATION</scope>
    <source>
        <tissue evidence="10">Whole sample</tissue>
    </source>
</reference>
<dbReference type="PRINTS" id="PR00252">
    <property type="entry name" value="NRIONCHANNEL"/>
</dbReference>
<feature type="transmembrane region" description="Helical" evidence="5">
    <location>
        <begin position="268"/>
        <end position="286"/>
    </location>
</feature>
<keyword evidence="2 5" id="KW-0812">Transmembrane</keyword>
<dbReference type="InterPro" id="IPR036734">
    <property type="entry name" value="Neur_chan_lig-bd_sf"/>
</dbReference>
<dbReference type="InterPro" id="IPR006202">
    <property type="entry name" value="Neur_chan_lig-bd"/>
</dbReference>
<dbReference type="InterPro" id="IPR038050">
    <property type="entry name" value="Neuro_actylchol_rec"/>
</dbReference>
<sequence>MANGQLFLLFVQTGLSLLTSFGKAQYSPELEKALLEELYNSNYSTVVRPDPTVPVFTSFVLYTINDLSIVDQTLSVSGMLSMKWMDRRLSWDTKPGYSDAFFLFNTMENTWTPAIYVENSIDNLAILNDEYMPLRILPHGEVMLITSGVFKVSCECDVTYYPMDRQICYIKITTGGYSQGEIDLRFENEPFDLSEYLLNGEWEVISASGTSSEATTRSRGGLNFSRLKFKLQLKRRHLFHIVNTIFPVFLLGILVPFVFQLSEVGDRIGYSLTVLLSYAVYLTMIAQNIPSTSVSVCYLSVYLAAILTLSTLSILIVIWLAKMTSSEEEMSACSRSLALCLAKISCCNRWSCCCRKGKVTTLTRMERKEEFYENKSGFFFQNEGQFQVERTPDYESDDDIS</sequence>
<feature type="transmembrane region" description="Helical" evidence="5">
    <location>
        <begin position="298"/>
        <end position="321"/>
    </location>
</feature>
<evidence type="ECO:0000256" key="2">
    <source>
        <dbReference type="ARBA" id="ARBA00022692"/>
    </source>
</evidence>
<dbReference type="SUPFAM" id="SSF63712">
    <property type="entry name" value="Nicotinic receptor ligand binding domain-like"/>
    <property type="match status" value="1"/>
</dbReference>
<evidence type="ECO:0000256" key="6">
    <source>
        <dbReference type="SAM" id="SignalP"/>
    </source>
</evidence>
<protein>
    <submittedName>
        <fullName evidence="10">Neuronal acetylcholine receptor subunit alpha-3-like</fullName>
    </submittedName>
</protein>
<evidence type="ECO:0000256" key="1">
    <source>
        <dbReference type="ARBA" id="ARBA00004141"/>
    </source>
</evidence>
<name>A0A8B8DVQ7_CRAVI</name>
<dbReference type="GeneID" id="111129566"/>
<dbReference type="InterPro" id="IPR036719">
    <property type="entry name" value="Neuro-gated_channel_TM_sf"/>
</dbReference>
<dbReference type="GO" id="GO:0004888">
    <property type="term" value="F:transmembrane signaling receptor activity"/>
    <property type="evidence" value="ECO:0007669"/>
    <property type="project" value="InterPro"/>
</dbReference>
<dbReference type="Pfam" id="PF02931">
    <property type="entry name" value="Neur_chan_LBD"/>
    <property type="match status" value="1"/>
</dbReference>
<evidence type="ECO:0000313" key="10">
    <source>
        <dbReference type="RefSeq" id="XP_022331728.1"/>
    </source>
</evidence>
<dbReference type="RefSeq" id="XP_022331728.1">
    <property type="nucleotide sequence ID" value="XM_022476020.1"/>
</dbReference>
<dbReference type="InterPro" id="IPR006029">
    <property type="entry name" value="Neurotrans-gated_channel_TM"/>
</dbReference>
<comment type="subcellular location">
    <subcellularLocation>
        <location evidence="1">Membrane</location>
        <topology evidence="1">Multi-pass membrane protein</topology>
    </subcellularLocation>
</comment>
<evidence type="ECO:0000256" key="4">
    <source>
        <dbReference type="ARBA" id="ARBA00023136"/>
    </source>
</evidence>
<keyword evidence="9" id="KW-1185">Reference proteome</keyword>
<dbReference type="Gene3D" id="2.70.170.10">
    <property type="entry name" value="Neurotransmitter-gated ion-channel ligand-binding domain"/>
    <property type="match status" value="1"/>
</dbReference>
<evidence type="ECO:0000259" key="7">
    <source>
        <dbReference type="Pfam" id="PF02931"/>
    </source>
</evidence>
<dbReference type="GO" id="GO:0005230">
    <property type="term" value="F:extracellular ligand-gated monoatomic ion channel activity"/>
    <property type="evidence" value="ECO:0007669"/>
    <property type="project" value="InterPro"/>
</dbReference>
<proteinExistence type="predicted"/>
<evidence type="ECO:0000313" key="9">
    <source>
        <dbReference type="Proteomes" id="UP000694844"/>
    </source>
</evidence>
<keyword evidence="4 5" id="KW-0472">Membrane</keyword>
<dbReference type="CDD" id="cd19051">
    <property type="entry name" value="LGIC_TM_cation"/>
    <property type="match status" value="1"/>
</dbReference>
<dbReference type="Pfam" id="PF02932">
    <property type="entry name" value="Neur_chan_memb"/>
    <property type="match status" value="1"/>
</dbReference>
<organism evidence="9 10">
    <name type="scientific">Crassostrea virginica</name>
    <name type="common">Eastern oyster</name>
    <dbReference type="NCBI Taxonomy" id="6565"/>
    <lineage>
        <taxon>Eukaryota</taxon>
        <taxon>Metazoa</taxon>
        <taxon>Spiralia</taxon>
        <taxon>Lophotrochozoa</taxon>
        <taxon>Mollusca</taxon>
        <taxon>Bivalvia</taxon>
        <taxon>Autobranchia</taxon>
        <taxon>Pteriomorphia</taxon>
        <taxon>Ostreida</taxon>
        <taxon>Ostreoidea</taxon>
        <taxon>Ostreidae</taxon>
        <taxon>Crassostrea</taxon>
    </lineage>
</organism>
<dbReference type="Proteomes" id="UP000694844">
    <property type="component" value="Chromosome 4"/>
</dbReference>
<dbReference type="KEGG" id="cvn:111129566"/>
<dbReference type="OrthoDB" id="202825at2759"/>
<feature type="domain" description="Neurotransmitter-gated ion-channel ligand-binding" evidence="7">
    <location>
        <begin position="32"/>
        <end position="236"/>
    </location>
</feature>
<evidence type="ECO:0000259" key="8">
    <source>
        <dbReference type="Pfam" id="PF02932"/>
    </source>
</evidence>
<evidence type="ECO:0000256" key="3">
    <source>
        <dbReference type="ARBA" id="ARBA00022989"/>
    </source>
</evidence>
<feature type="signal peptide" evidence="6">
    <location>
        <begin position="1"/>
        <end position="24"/>
    </location>
</feature>
<dbReference type="PANTHER" id="PTHR18945">
    <property type="entry name" value="NEUROTRANSMITTER GATED ION CHANNEL"/>
    <property type="match status" value="1"/>
</dbReference>